<organism evidence="2 3">
    <name type="scientific">Candidatus Andersenbacteria bacterium RIFCSPHIGHO2_12_FULL_45_11b</name>
    <dbReference type="NCBI Taxonomy" id="1797282"/>
    <lineage>
        <taxon>Bacteria</taxon>
        <taxon>Candidatus Anderseniibacteriota</taxon>
    </lineage>
</organism>
<dbReference type="AlphaFoldDB" id="A0A1G1XB71"/>
<comment type="caution">
    <text evidence="2">The sequence shown here is derived from an EMBL/GenBank/DDBJ whole genome shotgun (WGS) entry which is preliminary data.</text>
</comment>
<evidence type="ECO:0000313" key="2">
    <source>
        <dbReference type="EMBL" id="OGY37303.1"/>
    </source>
</evidence>
<dbReference type="GO" id="GO:0016810">
    <property type="term" value="F:hydrolase activity, acting on carbon-nitrogen (but not peptide) bonds"/>
    <property type="evidence" value="ECO:0007669"/>
    <property type="project" value="InterPro"/>
</dbReference>
<name>A0A1G1XB71_9BACT</name>
<sequence length="229" mass="26539">MNTKYIIRIDDICPTMKWGPFARIMDVCIKLNIHPILGIIPDNQDRKLQIEPARTDFWQLIQSYESRGAIIAQHGYQHVYNNHKTEFAGLPYTEQYEKIQRGKQILEEKLGPSPKWWMAPAHSLDEATCKALYELGFTYITDGIALYPYTEYGLTWVPQQLWSPRVMPIGVWTLCTHTNTISEDSLDSLLRFIEKHEPNFKDVSLTPKSSALTTPMRLAWKIALQLRSL</sequence>
<dbReference type="InterPro" id="IPR018763">
    <property type="entry name" value="DUF2334"/>
</dbReference>
<dbReference type="SUPFAM" id="SSF88713">
    <property type="entry name" value="Glycoside hydrolase/deacetylase"/>
    <property type="match status" value="1"/>
</dbReference>
<dbReference type="GO" id="GO:0005975">
    <property type="term" value="P:carbohydrate metabolic process"/>
    <property type="evidence" value="ECO:0007669"/>
    <property type="project" value="InterPro"/>
</dbReference>
<feature type="domain" description="NodB homology" evidence="1">
    <location>
        <begin position="3"/>
        <end position="229"/>
    </location>
</feature>
<proteinExistence type="predicted"/>
<evidence type="ECO:0000313" key="3">
    <source>
        <dbReference type="Proteomes" id="UP000177941"/>
    </source>
</evidence>
<dbReference type="Pfam" id="PF10096">
    <property type="entry name" value="DUF2334"/>
    <property type="match status" value="1"/>
</dbReference>
<evidence type="ECO:0000259" key="1">
    <source>
        <dbReference type="PROSITE" id="PS51677"/>
    </source>
</evidence>
<protein>
    <recommendedName>
        <fullName evidence="1">NodB homology domain-containing protein</fullName>
    </recommendedName>
</protein>
<dbReference type="InterPro" id="IPR002509">
    <property type="entry name" value="NODB_dom"/>
</dbReference>
<dbReference type="EMBL" id="MHHS01000013">
    <property type="protein sequence ID" value="OGY37303.1"/>
    <property type="molecule type" value="Genomic_DNA"/>
</dbReference>
<reference evidence="2 3" key="1">
    <citation type="journal article" date="2016" name="Nat. Commun.">
        <title>Thousands of microbial genomes shed light on interconnected biogeochemical processes in an aquifer system.</title>
        <authorList>
            <person name="Anantharaman K."/>
            <person name="Brown C.T."/>
            <person name="Hug L.A."/>
            <person name="Sharon I."/>
            <person name="Castelle C.J."/>
            <person name="Probst A.J."/>
            <person name="Thomas B.C."/>
            <person name="Singh A."/>
            <person name="Wilkins M.J."/>
            <person name="Karaoz U."/>
            <person name="Brodie E.L."/>
            <person name="Williams K.H."/>
            <person name="Hubbard S.S."/>
            <person name="Banfield J.F."/>
        </authorList>
    </citation>
    <scope>NUCLEOTIDE SEQUENCE [LARGE SCALE GENOMIC DNA]</scope>
</reference>
<dbReference type="Proteomes" id="UP000177941">
    <property type="component" value="Unassembled WGS sequence"/>
</dbReference>
<dbReference type="InterPro" id="IPR011330">
    <property type="entry name" value="Glyco_hydro/deAcase_b/a-brl"/>
</dbReference>
<dbReference type="PROSITE" id="PS51677">
    <property type="entry name" value="NODB"/>
    <property type="match status" value="1"/>
</dbReference>
<accession>A0A1G1XB71</accession>
<dbReference type="Gene3D" id="3.20.20.370">
    <property type="entry name" value="Glycoside hydrolase/deacetylase"/>
    <property type="match status" value="1"/>
</dbReference>
<gene>
    <name evidence="2" type="ORF">A3E36_02135</name>
</gene>